<comment type="caution">
    <text evidence="2">The sequence shown here is derived from an EMBL/GenBank/DDBJ whole genome shotgun (WGS) entry which is preliminary data.</text>
</comment>
<name>A0A3D8VEH3_9BACI</name>
<evidence type="ECO:0000313" key="2">
    <source>
        <dbReference type="EMBL" id="RDY67649.1"/>
    </source>
</evidence>
<dbReference type="InterPro" id="IPR003593">
    <property type="entry name" value="AAA+_ATPase"/>
</dbReference>
<dbReference type="EMBL" id="QTLC01000073">
    <property type="protein sequence ID" value="RDY67649.1"/>
    <property type="molecule type" value="Genomic_DNA"/>
</dbReference>
<dbReference type="Gene3D" id="3.40.50.300">
    <property type="entry name" value="P-loop containing nucleotide triphosphate hydrolases"/>
    <property type="match status" value="2"/>
</dbReference>
<dbReference type="SUPFAM" id="SSF52540">
    <property type="entry name" value="P-loop containing nucleoside triphosphate hydrolases"/>
    <property type="match status" value="1"/>
</dbReference>
<dbReference type="AlphaFoldDB" id="A0A3D8VEH3"/>
<dbReference type="InterPro" id="IPR008571">
    <property type="entry name" value="HerA-like"/>
</dbReference>
<feature type="domain" description="AAA+ ATPase" evidence="1">
    <location>
        <begin position="171"/>
        <end position="513"/>
    </location>
</feature>
<dbReference type="Pfam" id="PF01935">
    <property type="entry name" value="DUF87"/>
    <property type="match status" value="1"/>
</dbReference>
<protein>
    <submittedName>
        <fullName evidence="2">ATP-binding protein</fullName>
    </submittedName>
</protein>
<organism evidence="2 3">
    <name type="scientific">Halobacillus trueperi</name>
    <dbReference type="NCBI Taxonomy" id="156205"/>
    <lineage>
        <taxon>Bacteria</taxon>
        <taxon>Bacillati</taxon>
        <taxon>Bacillota</taxon>
        <taxon>Bacilli</taxon>
        <taxon>Bacillales</taxon>
        <taxon>Bacillaceae</taxon>
        <taxon>Halobacillus</taxon>
    </lineage>
</organism>
<evidence type="ECO:0000313" key="3">
    <source>
        <dbReference type="Proteomes" id="UP000257032"/>
    </source>
</evidence>
<keyword evidence="2" id="KW-0067">ATP-binding</keyword>
<keyword evidence="2" id="KW-0547">Nucleotide-binding</keyword>
<reference evidence="2 3" key="1">
    <citation type="submission" date="2018-08" db="EMBL/GenBank/DDBJ databases">
        <title>Genome sequence of strict halophilic Halobacillus trueperi SS1 isolated from Lunsu, a salty water body of North West Himalayas.</title>
        <authorList>
            <person name="Gupta S."/>
            <person name="Sharma P."/>
            <person name="Dev K."/>
            <person name="Baumler D."/>
            <person name="Sourirajan A."/>
        </authorList>
    </citation>
    <scope>NUCLEOTIDE SEQUENCE [LARGE SCALE GENOMIC DNA]</scope>
    <source>
        <strain evidence="2 3">SS1</strain>
    </source>
</reference>
<gene>
    <name evidence="2" type="ORF">DXT76_19165</name>
</gene>
<dbReference type="PANTHER" id="PTHR42957:SF1">
    <property type="entry name" value="HELICASE MJ1565-RELATED"/>
    <property type="match status" value="1"/>
</dbReference>
<dbReference type="InterPro" id="IPR002789">
    <property type="entry name" value="HerA_central"/>
</dbReference>
<dbReference type="InterPro" id="IPR027417">
    <property type="entry name" value="P-loop_NTPase"/>
</dbReference>
<proteinExistence type="predicted"/>
<dbReference type="Proteomes" id="UP000257032">
    <property type="component" value="Unassembled WGS sequence"/>
</dbReference>
<accession>A0A3D8VEH3</accession>
<dbReference type="PANTHER" id="PTHR42957">
    <property type="entry name" value="HELICASE MJ1565-RELATED"/>
    <property type="match status" value="1"/>
</dbReference>
<dbReference type="SMART" id="SM00382">
    <property type="entry name" value="AAA"/>
    <property type="match status" value="1"/>
</dbReference>
<dbReference type="GO" id="GO:0005524">
    <property type="term" value="F:ATP binding"/>
    <property type="evidence" value="ECO:0007669"/>
    <property type="project" value="UniProtKB-KW"/>
</dbReference>
<evidence type="ECO:0000259" key="1">
    <source>
        <dbReference type="SMART" id="SM00382"/>
    </source>
</evidence>
<sequence length="570" mass="64898">MVENMSKYIFEQKLFLGFVTKVSTKMITAHIPSSKYINKFFDYGDEFHGGLVNSFVVLEGEKYGFICRVVGVEIPEKERLEISTEALKKQDFHPLIKLEIQSMFSYQDMSFIKSLSDHPNVGAKVYIAREEVINLYLKQIELKGYDLKTNKFATLLSNSNSSVDFSLQNIFSRHAAIVGTTGSGKSWTTAMLVENMINNNQKVMLLDATGEYEKTANQYKTDSVKVEFGSSHFMDYKELTLEDLFYLVKPSTSSQFPKLKAAIKSLKLLEREEEILEEKGYVKQRGDGVKSLIKKGKRKDQLKEIEDRNAIHLEKNDLNFNILALPAQIENECVWDSSRNSSEKFGDVDNNSLGFCTTLITRINALLDNQYFEGVFNFSRTGGSSNLSKDFEEFLENDKNLLYINLKDIPFLFDLREVVADTLAKKALSIARIGKMKENPCLLIVDEAHQFMNKTISNDYDTFKLEAFDSIAKEGRKYGLFLCITTQLPRDIPLRTLSQIGTFIVHRIINQRDKEIIQNSLPVSNQDIVSSLSELGQGEILLSSIDIKQPLMLKVAKPKYVPDSNTPIFK</sequence>